<dbReference type="KEGG" id="cot:CORT_0A06820"/>
<accession>H8WWS7</accession>
<protein>
    <recommendedName>
        <fullName evidence="2">Autophagy-related protein 101</fullName>
    </recommendedName>
</protein>
<dbReference type="GO" id="GO:0000407">
    <property type="term" value="C:phagophore assembly site"/>
    <property type="evidence" value="ECO:0007669"/>
    <property type="project" value="TreeGrafter"/>
</dbReference>
<dbReference type="GO" id="GO:1990316">
    <property type="term" value="C:Atg1/ULK1 kinase complex"/>
    <property type="evidence" value="ECO:0007669"/>
    <property type="project" value="TreeGrafter"/>
</dbReference>
<organism evidence="4 5">
    <name type="scientific">Candida orthopsilosis (strain 90-125)</name>
    <name type="common">Yeast</name>
    <dbReference type="NCBI Taxonomy" id="1136231"/>
    <lineage>
        <taxon>Eukaryota</taxon>
        <taxon>Fungi</taxon>
        <taxon>Dikarya</taxon>
        <taxon>Ascomycota</taxon>
        <taxon>Saccharomycotina</taxon>
        <taxon>Pichiomycetes</taxon>
        <taxon>Debaryomycetaceae</taxon>
        <taxon>Candida/Lodderomyces clade</taxon>
        <taxon>Candida</taxon>
    </lineage>
</organism>
<reference evidence="4 5" key="1">
    <citation type="journal article" date="2012" name="PLoS ONE">
        <title>Sequence and analysis of the genome of the pathogenic yeast Candida orthopsilosis.</title>
        <authorList>
            <person name="Riccombeni A."/>
            <person name="Vidanes G."/>
            <person name="Proux-Wera E."/>
            <person name="Wolfe K.H."/>
            <person name="Butler G."/>
        </authorList>
    </citation>
    <scope>NUCLEOTIDE SEQUENCE [LARGE SCALE GENOMIC DNA]</scope>
    <source>
        <strain evidence="4 5">Co 90-125</strain>
    </source>
</reference>
<dbReference type="EMBL" id="HE681719">
    <property type="protein sequence ID" value="CCG21067.1"/>
    <property type="molecule type" value="Genomic_DNA"/>
</dbReference>
<dbReference type="RefSeq" id="XP_003866506.1">
    <property type="nucleotide sequence ID" value="XM_003866458.1"/>
</dbReference>
<dbReference type="eggNOG" id="KOG4493">
    <property type="taxonomic scope" value="Eukaryota"/>
</dbReference>
<evidence type="ECO:0000313" key="5">
    <source>
        <dbReference type="Proteomes" id="UP000005018"/>
    </source>
</evidence>
<dbReference type="PANTHER" id="PTHR13292:SF0">
    <property type="entry name" value="AUTOPHAGY-RELATED PROTEIN 101"/>
    <property type="match status" value="1"/>
</dbReference>
<keyword evidence="5" id="KW-1185">Reference proteome</keyword>
<sequence>MQFTIELVAERSVLRESIKGIIWTVFFNRLFGPVTPTTREFLDVTYPLVMNLPDLDSLIEEKVTIFIRTCIEGKPLPAKGTITIQFLNKSNGKRKTSGWFGRDYESDDLKAWETWRINIESLPIEEGSSMHRPKHIGLESSRAVARSMKSFENALMKIYDFVDRHRDHIPPITSLESSPFPYAIKIDEDRGSGIEKPHSAGDEGWGSYIKKILD</sequence>
<gene>
    <name evidence="4" type="ORF">CORT_0A06820</name>
</gene>
<keyword evidence="3" id="KW-0072">Autophagy</keyword>
<dbReference type="GeneID" id="14537804"/>
<dbReference type="HOGENOM" id="CLU_069661_1_1_1"/>
<evidence type="ECO:0000256" key="3">
    <source>
        <dbReference type="ARBA" id="ARBA00023006"/>
    </source>
</evidence>
<evidence type="ECO:0000256" key="1">
    <source>
        <dbReference type="ARBA" id="ARBA00007130"/>
    </source>
</evidence>
<dbReference type="Pfam" id="PF07855">
    <property type="entry name" value="ATG101"/>
    <property type="match status" value="1"/>
</dbReference>
<dbReference type="AlphaFoldDB" id="H8WWS7"/>
<evidence type="ECO:0000313" key="4">
    <source>
        <dbReference type="EMBL" id="CCG21067.1"/>
    </source>
</evidence>
<dbReference type="PANTHER" id="PTHR13292">
    <property type="entry name" value="AUTOPHAGY-RELATED PROTEIN 101"/>
    <property type="match status" value="1"/>
</dbReference>
<dbReference type="Proteomes" id="UP000005018">
    <property type="component" value="Chromosome 1"/>
</dbReference>
<dbReference type="GO" id="GO:0000045">
    <property type="term" value="P:autophagosome assembly"/>
    <property type="evidence" value="ECO:0007669"/>
    <property type="project" value="TreeGrafter"/>
</dbReference>
<dbReference type="GO" id="GO:0019901">
    <property type="term" value="F:protein kinase binding"/>
    <property type="evidence" value="ECO:0007669"/>
    <property type="project" value="TreeGrafter"/>
</dbReference>
<dbReference type="InterPro" id="IPR012445">
    <property type="entry name" value="ATG101"/>
</dbReference>
<name>H8WWS7_CANO9</name>
<dbReference type="OrthoDB" id="10259639at2759"/>
<evidence type="ECO:0000256" key="2">
    <source>
        <dbReference type="ARBA" id="ARBA00018874"/>
    </source>
</evidence>
<comment type="similarity">
    <text evidence="1">Belongs to the ATG101 family.</text>
</comment>
<proteinExistence type="inferred from homology"/>